<sequence>MIRPQAAPVPPPEEEDQRTLVQRRPVVLWAVIAALVVALVGAGVWWFSVGEKGADTIAVPPVSGMDQATAEKTLHDAGLSVTVVRQFSDTVGAGKAIGSDPQAGSSVPKNSAVTLVLSSGRPTVPDISPGTELAQAEAAVKAAGLTPRRDEAIDGYSTSVPAGKVLVVDPRPGTQLTIGSPVRIGLSQGAPPTPVPSVVGLSRNEAFQRLKEAGFEPYDAGTEFAEDVPNGSVTRTTPAAGTTIDGQGSKRVGVFTSSAVEVPSVLGRPVQDAIQLLSDAGLQADVQGRTRNFSIVVGQDPEPGEWVERGKKVKLQVFP</sequence>
<evidence type="ECO:0000259" key="2">
    <source>
        <dbReference type="PROSITE" id="PS51178"/>
    </source>
</evidence>
<dbReference type="Gene3D" id="3.30.10.20">
    <property type="match status" value="4"/>
</dbReference>
<dbReference type="SUPFAM" id="SSF54184">
    <property type="entry name" value="Penicillin-binding protein 2x (pbp-2x), c-terminal domain"/>
    <property type="match status" value="1"/>
</dbReference>
<dbReference type="Proteomes" id="UP000830158">
    <property type="component" value="Chromosome"/>
</dbReference>
<feature type="domain" description="PASTA" evidence="2">
    <location>
        <begin position="189"/>
        <end position="258"/>
    </location>
</feature>
<dbReference type="InterPro" id="IPR005543">
    <property type="entry name" value="PASTA_dom"/>
</dbReference>
<dbReference type="CDD" id="cd06577">
    <property type="entry name" value="PASTA_pknB"/>
    <property type="match status" value="3"/>
</dbReference>
<feature type="transmembrane region" description="Helical" evidence="1">
    <location>
        <begin position="26"/>
        <end position="47"/>
    </location>
</feature>
<feature type="domain" description="PASTA" evidence="2">
    <location>
        <begin position="120"/>
        <end position="188"/>
    </location>
</feature>
<name>A0ABY4P268_9PSEU</name>
<dbReference type="EMBL" id="CP091196">
    <property type="protein sequence ID" value="UQS26399.1"/>
    <property type="molecule type" value="Genomic_DNA"/>
</dbReference>
<accession>A0ABY4P268</accession>
<dbReference type="RefSeq" id="WP_429727931.1">
    <property type="nucleotide sequence ID" value="NZ_CP091196.1"/>
</dbReference>
<reference evidence="3" key="1">
    <citation type="submission" date="2022-01" db="EMBL/GenBank/DDBJ databases">
        <title>PSI-footprinting approach for the identification of protein synthesis inhibitor producers.</title>
        <authorList>
            <person name="Handel F."/>
            <person name="Kulik A."/>
            <person name="Wex K.W."/>
            <person name="Berscheid A."/>
            <person name="Saur J.S."/>
            <person name="Winkler A."/>
            <person name="Wibberg D."/>
            <person name="Kalinowski J."/>
            <person name="Broetz-Oesterhelt H."/>
            <person name="Mast Y."/>
        </authorList>
    </citation>
    <scope>NUCLEOTIDE SEQUENCE</scope>
    <source>
        <strain evidence="3">KNN 49.3e</strain>
    </source>
</reference>
<dbReference type="SMART" id="SM00740">
    <property type="entry name" value="PASTA"/>
    <property type="match status" value="4"/>
</dbReference>
<keyword evidence="1" id="KW-1133">Transmembrane helix</keyword>
<protein>
    <submittedName>
        <fullName evidence="3">PASTA domain-containing protein</fullName>
    </submittedName>
</protein>
<keyword evidence="1" id="KW-0812">Transmembrane</keyword>
<keyword evidence="4" id="KW-1185">Reference proteome</keyword>
<dbReference type="PROSITE" id="PS51178">
    <property type="entry name" value="PASTA"/>
    <property type="match status" value="4"/>
</dbReference>
<organism evidence="3 4">
    <name type="scientific">Amycolatopsis thermalba</name>
    <dbReference type="NCBI Taxonomy" id="944492"/>
    <lineage>
        <taxon>Bacteria</taxon>
        <taxon>Bacillati</taxon>
        <taxon>Actinomycetota</taxon>
        <taxon>Actinomycetes</taxon>
        <taxon>Pseudonocardiales</taxon>
        <taxon>Pseudonocardiaceae</taxon>
        <taxon>Amycolatopsis</taxon>
    </lineage>
</organism>
<evidence type="ECO:0000256" key="1">
    <source>
        <dbReference type="SAM" id="Phobius"/>
    </source>
</evidence>
<feature type="domain" description="PASTA" evidence="2">
    <location>
        <begin position="259"/>
        <end position="319"/>
    </location>
</feature>
<dbReference type="Pfam" id="PF03793">
    <property type="entry name" value="PASTA"/>
    <property type="match status" value="4"/>
</dbReference>
<evidence type="ECO:0000313" key="4">
    <source>
        <dbReference type="Proteomes" id="UP000830158"/>
    </source>
</evidence>
<feature type="domain" description="PASTA" evidence="2">
    <location>
        <begin position="53"/>
        <end position="119"/>
    </location>
</feature>
<keyword evidence="1" id="KW-0472">Membrane</keyword>
<gene>
    <name evidence="3" type="ORF">L1857_28080</name>
</gene>
<evidence type="ECO:0000313" key="3">
    <source>
        <dbReference type="EMBL" id="UQS26399.1"/>
    </source>
</evidence>
<proteinExistence type="predicted"/>